<evidence type="ECO:0000313" key="1">
    <source>
        <dbReference type="EMBL" id="DAD87583.1"/>
    </source>
</evidence>
<sequence length="33" mass="4092">MVHIVSKFWKYQRIAIIMNLKFFPTLKFESDFL</sequence>
<name>A0A8S5MZM9_9CAUD</name>
<proteinExistence type="predicted"/>
<accession>A0A8S5MZM9</accession>
<protein>
    <submittedName>
        <fullName evidence="1">Uncharacterized protein</fullName>
    </submittedName>
</protein>
<reference evidence="1" key="1">
    <citation type="journal article" date="2021" name="Proc. Natl. Acad. Sci. U.S.A.">
        <title>A Catalog of Tens of Thousands of Viruses from Human Metagenomes Reveals Hidden Associations with Chronic Diseases.</title>
        <authorList>
            <person name="Tisza M.J."/>
            <person name="Buck C.B."/>
        </authorList>
    </citation>
    <scope>NUCLEOTIDE SEQUENCE</scope>
    <source>
        <strain evidence="1">CtAUQ2</strain>
    </source>
</reference>
<organism evidence="1">
    <name type="scientific">Siphoviridae sp. ctAUQ2</name>
    <dbReference type="NCBI Taxonomy" id="2826182"/>
    <lineage>
        <taxon>Viruses</taxon>
        <taxon>Duplodnaviria</taxon>
        <taxon>Heunggongvirae</taxon>
        <taxon>Uroviricota</taxon>
        <taxon>Caudoviricetes</taxon>
    </lineage>
</organism>
<dbReference type="EMBL" id="BK015022">
    <property type="protein sequence ID" value="DAD87583.1"/>
    <property type="molecule type" value="Genomic_DNA"/>
</dbReference>